<protein>
    <submittedName>
        <fullName evidence="1">Uncharacterized protein</fullName>
    </submittedName>
</protein>
<comment type="caution">
    <text evidence="1">The sequence shown here is derived from an EMBL/GenBank/DDBJ whole genome shotgun (WGS) entry which is preliminary data.</text>
</comment>
<reference evidence="1" key="1">
    <citation type="submission" date="2016-12" db="EMBL/GenBank/DDBJ databases">
        <authorList>
            <person name="Moulin L."/>
        </authorList>
    </citation>
    <scope>NUCLEOTIDE SEQUENCE [LARGE SCALE GENOMIC DNA]</scope>
    <source>
        <strain evidence="1">STM 7183</strain>
    </source>
</reference>
<dbReference type="EMBL" id="CYGY02000010">
    <property type="protein sequence ID" value="SIT36776.1"/>
    <property type="molecule type" value="Genomic_DNA"/>
</dbReference>
<gene>
    <name evidence="1" type="ORF">BN2476_100087</name>
</gene>
<dbReference type="AlphaFoldDB" id="A0A1N7RNU2"/>
<proteinExistence type="predicted"/>
<evidence type="ECO:0000313" key="1">
    <source>
        <dbReference type="EMBL" id="SIT36776.1"/>
    </source>
</evidence>
<name>A0A1N7RNU2_9BURK</name>
<organism evidence="1 2">
    <name type="scientific">Paraburkholderia piptadeniae</name>
    <dbReference type="NCBI Taxonomy" id="1701573"/>
    <lineage>
        <taxon>Bacteria</taxon>
        <taxon>Pseudomonadati</taxon>
        <taxon>Pseudomonadota</taxon>
        <taxon>Betaproteobacteria</taxon>
        <taxon>Burkholderiales</taxon>
        <taxon>Burkholderiaceae</taxon>
        <taxon>Paraburkholderia</taxon>
    </lineage>
</organism>
<accession>A0A1N7RNU2</accession>
<sequence length="112" mass="12062">MQSGAGFLPADDGIVAWQIARQAFVYVPIDTRSRALQTAFALLRSALAPPLADSALVAYGKAAIRVTDFHGRRAALLTCRVRDAASGAQRTARELAEKSAFSGIARRLMFRV</sequence>
<evidence type="ECO:0000313" key="2">
    <source>
        <dbReference type="Proteomes" id="UP000195569"/>
    </source>
</evidence>
<dbReference type="Proteomes" id="UP000195569">
    <property type="component" value="Unassembled WGS sequence"/>
</dbReference>
<keyword evidence="2" id="KW-1185">Reference proteome</keyword>